<keyword evidence="3" id="KW-1185">Reference proteome</keyword>
<keyword evidence="1" id="KW-0175">Coiled coil</keyword>
<evidence type="ECO:0000313" key="2">
    <source>
        <dbReference type="EMBL" id="MBJ3784029.1"/>
    </source>
</evidence>
<protein>
    <submittedName>
        <fullName evidence="2">Uncharacterized protein</fullName>
    </submittedName>
</protein>
<dbReference type="EMBL" id="JAEKMH010000001">
    <property type="protein sequence ID" value="MBJ3784029.1"/>
    <property type="molecule type" value="Genomic_DNA"/>
</dbReference>
<feature type="coiled-coil region" evidence="1">
    <location>
        <begin position="273"/>
        <end position="300"/>
    </location>
</feature>
<sequence length="379" mass="42712">MQFILTREQAYELAWSAPLTTLALDMGISNVALGKSFRVAGIPLPGPGYWNKLKAGKPARRLLLADPHLGSARFVHISGNLTGLVRRSITGEPGERADPWEPTELLKNRFVSSLRSLSLPQGSKWVHRGVQRLLDKDDRTVAKAEGSHPIFAQIYRPKFRDALGVRRLKFINRLAYALERAGGSLSITNDEASVLDLHIGSGSATCRIEYRDRDLCVSDFSTDRYGQTFRAKWADDETGRLEAKLSDIIIDAAVAAWSQELKWRDDVKARRIQRELELEAEAARRRALAEEQQRQAEKKARRRARKKLVALARGADEATLIRRYVRDAQERLGQGLSEEELVAWTSWALRFADSIDPWKNGDALHHAKKVTLSKQEDEG</sequence>
<dbReference type="AlphaFoldDB" id="A0A934INL1"/>
<dbReference type="Proteomes" id="UP000602124">
    <property type="component" value="Unassembled WGS sequence"/>
</dbReference>
<evidence type="ECO:0000313" key="3">
    <source>
        <dbReference type="Proteomes" id="UP000602124"/>
    </source>
</evidence>
<accession>A0A934INL1</accession>
<reference evidence="2" key="1">
    <citation type="submission" date="2020-12" db="EMBL/GenBank/DDBJ databases">
        <title>Devosia sp. MSA67 isolated from Mo River.</title>
        <authorList>
            <person name="Ma F."/>
            <person name="Zi Z."/>
        </authorList>
    </citation>
    <scope>NUCLEOTIDE SEQUENCE</scope>
    <source>
        <strain evidence="2">MSA67</strain>
    </source>
</reference>
<dbReference type="RefSeq" id="WP_198875232.1">
    <property type="nucleotide sequence ID" value="NZ_JAEKMH010000001.1"/>
</dbReference>
<evidence type="ECO:0000256" key="1">
    <source>
        <dbReference type="SAM" id="Coils"/>
    </source>
</evidence>
<name>A0A934INL1_9HYPH</name>
<organism evidence="2 3">
    <name type="scientific">Devosia sediminis</name>
    <dbReference type="NCBI Taxonomy" id="2798801"/>
    <lineage>
        <taxon>Bacteria</taxon>
        <taxon>Pseudomonadati</taxon>
        <taxon>Pseudomonadota</taxon>
        <taxon>Alphaproteobacteria</taxon>
        <taxon>Hyphomicrobiales</taxon>
        <taxon>Devosiaceae</taxon>
        <taxon>Devosia</taxon>
    </lineage>
</organism>
<gene>
    <name evidence="2" type="ORF">JEQ47_04775</name>
</gene>
<proteinExistence type="predicted"/>
<comment type="caution">
    <text evidence="2">The sequence shown here is derived from an EMBL/GenBank/DDBJ whole genome shotgun (WGS) entry which is preliminary data.</text>
</comment>